<proteinExistence type="predicted"/>
<evidence type="ECO:0000313" key="1">
    <source>
        <dbReference type="EMBL" id="KAJ7643205.1"/>
    </source>
</evidence>
<gene>
    <name evidence="1" type="ORF">B0H17DRAFT_1148602</name>
</gene>
<organism evidence="1 2">
    <name type="scientific">Mycena rosella</name>
    <name type="common">Pink bonnet</name>
    <name type="synonym">Agaricus rosellus</name>
    <dbReference type="NCBI Taxonomy" id="1033263"/>
    <lineage>
        <taxon>Eukaryota</taxon>
        <taxon>Fungi</taxon>
        <taxon>Dikarya</taxon>
        <taxon>Basidiomycota</taxon>
        <taxon>Agaricomycotina</taxon>
        <taxon>Agaricomycetes</taxon>
        <taxon>Agaricomycetidae</taxon>
        <taxon>Agaricales</taxon>
        <taxon>Marasmiineae</taxon>
        <taxon>Mycenaceae</taxon>
        <taxon>Mycena</taxon>
    </lineage>
</organism>
<comment type="caution">
    <text evidence="1">The sequence shown here is derived from an EMBL/GenBank/DDBJ whole genome shotgun (WGS) entry which is preliminary data.</text>
</comment>
<accession>A0AAD7FTY0</accession>
<dbReference type="Proteomes" id="UP001221757">
    <property type="component" value="Unassembled WGS sequence"/>
</dbReference>
<protein>
    <submittedName>
        <fullName evidence="1">Uncharacterized protein</fullName>
    </submittedName>
</protein>
<dbReference type="EMBL" id="JARKIE010000408">
    <property type="protein sequence ID" value="KAJ7643205.1"/>
    <property type="molecule type" value="Genomic_DNA"/>
</dbReference>
<dbReference type="AlphaFoldDB" id="A0AAD7FTY0"/>
<sequence length="200" mass="21747">MPALIPSTDVPYHPHGKDMLKQRVLGHSGYSALLWPTGASGPAWVTVPVVEHPSMGCWSSLGLGSQPARIRQRSVYVEDGHHFAWSRFMARTFTLLFAEQDGSSSSSCAHPENASPSMARQYFGSGLNRGCAPVSGLTNQEKGMARVVCLFGPGPHVGHGIRNPVCLDVGQFARGTPYRLVRRAMEPNTAARSRNRVRHS</sequence>
<name>A0AAD7FTY0_MYCRO</name>
<keyword evidence="2" id="KW-1185">Reference proteome</keyword>
<evidence type="ECO:0000313" key="2">
    <source>
        <dbReference type="Proteomes" id="UP001221757"/>
    </source>
</evidence>
<reference evidence="1" key="1">
    <citation type="submission" date="2023-03" db="EMBL/GenBank/DDBJ databases">
        <title>Massive genome expansion in bonnet fungi (Mycena s.s.) driven by repeated elements and novel gene families across ecological guilds.</title>
        <authorList>
            <consortium name="Lawrence Berkeley National Laboratory"/>
            <person name="Harder C.B."/>
            <person name="Miyauchi S."/>
            <person name="Viragh M."/>
            <person name="Kuo A."/>
            <person name="Thoen E."/>
            <person name="Andreopoulos B."/>
            <person name="Lu D."/>
            <person name="Skrede I."/>
            <person name="Drula E."/>
            <person name="Henrissat B."/>
            <person name="Morin E."/>
            <person name="Kohler A."/>
            <person name="Barry K."/>
            <person name="LaButti K."/>
            <person name="Morin E."/>
            <person name="Salamov A."/>
            <person name="Lipzen A."/>
            <person name="Mereny Z."/>
            <person name="Hegedus B."/>
            <person name="Baldrian P."/>
            <person name="Stursova M."/>
            <person name="Weitz H."/>
            <person name="Taylor A."/>
            <person name="Grigoriev I.V."/>
            <person name="Nagy L.G."/>
            <person name="Martin F."/>
            <person name="Kauserud H."/>
        </authorList>
    </citation>
    <scope>NUCLEOTIDE SEQUENCE</scope>
    <source>
        <strain evidence="1">CBHHK067</strain>
    </source>
</reference>